<keyword evidence="2 5" id="KW-0853">WD repeat</keyword>
<dbReference type="GO" id="GO:0043527">
    <property type="term" value="C:tRNA methyltransferase complex"/>
    <property type="evidence" value="ECO:0007669"/>
    <property type="project" value="TreeGrafter"/>
</dbReference>
<dbReference type="PANTHER" id="PTHR16288">
    <property type="entry name" value="WD40 REPEAT PROTEIN 4"/>
    <property type="match status" value="1"/>
</dbReference>
<keyword evidence="4 5" id="KW-0539">Nucleus</keyword>
<comment type="pathway">
    <text evidence="5">tRNA modification; N(7)-methylguanine-tRNA biosynthesis.</text>
</comment>
<evidence type="ECO:0000256" key="2">
    <source>
        <dbReference type="ARBA" id="ARBA00022574"/>
    </source>
</evidence>
<dbReference type="InterPro" id="IPR028884">
    <property type="entry name" value="Trm82"/>
</dbReference>
<dbReference type="SMART" id="SM00320">
    <property type="entry name" value="WD40"/>
    <property type="match status" value="3"/>
</dbReference>
<dbReference type="HAMAP" id="MF_03056">
    <property type="entry name" value="TRM82"/>
    <property type="match status" value="1"/>
</dbReference>
<dbReference type="GO" id="GO:0106004">
    <property type="term" value="P:tRNA (guanine-N7)-methylation"/>
    <property type="evidence" value="ECO:0007669"/>
    <property type="project" value="UniProtKB-UniRule"/>
</dbReference>
<dbReference type="GeneID" id="73469931"/>
<evidence type="ECO:0000256" key="5">
    <source>
        <dbReference type="HAMAP-Rule" id="MF_03056"/>
    </source>
</evidence>
<dbReference type="OrthoDB" id="339900at2759"/>
<evidence type="ECO:0000256" key="3">
    <source>
        <dbReference type="ARBA" id="ARBA00022737"/>
    </source>
</evidence>
<dbReference type="EMBL" id="JAGSYN010000139">
    <property type="protein sequence ID" value="KAG7663382.1"/>
    <property type="molecule type" value="Genomic_DNA"/>
</dbReference>
<dbReference type="UniPathway" id="UPA00989"/>
<name>A0A8J5QPL8_9ASCO</name>
<dbReference type="GO" id="GO:0005634">
    <property type="term" value="C:nucleus"/>
    <property type="evidence" value="ECO:0007669"/>
    <property type="project" value="UniProtKB-SubCell"/>
</dbReference>
<comment type="similarity">
    <text evidence="5">Belongs to the WD repeat TRM82 family.</text>
</comment>
<dbReference type="Proteomes" id="UP000694255">
    <property type="component" value="Unassembled WGS sequence"/>
</dbReference>
<proteinExistence type="inferred from homology"/>
<keyword evidence="3 5" id="KW-0677">Repeat</keyword>
<reference evidence="6 7" key="1">
    <citation type="journal article" date="2021" name="DNA Res.">
        <title>Genome analysis of Candida subhashii reveals its hybrid nature and dual mitochondrial genome conformations.</title>
        <authorList>
            <person name="Mixao V."/>
            <person name="Hegedusova E."/>
            <person name="Saus E."/>
            <person name="Pryszcz L.P."/>
            <person name="Cillingova A."/>
            <person name="Nosek J."/>
            <person name="Gabaldon T."/>
        </authorList>
    </citation>
    <scope>NUCLEOTIDE SEQUENCE [LARGE SCALE GENOMIC DNA]</scope>
    <source>
        <strain evidence="6 7">CBS 10753</strain>
    </source>
</reference>
<keyword evidence="7" id="KW-1185">Reference proteome</keyword>
<dbReference type="PANTHER" id="PTHR16288:SF0">
    <property type="entry name" value="TRNA (GUANINE-N(7)-)-METHYLTRANSFERASE NON-CATALYTIC SUBUNIT WDR4"/>
    <property type="match status" value="1"/>
</dbReference>
<organism evidence="6 7">
    <name type="scientific">[Candida] subhashii</name>
    <dbReference type="NCBI Taxonomy" id="561895"/>
    <lineage>
        <taxon>Eukaryota</taxon>
        <taxon>Fungi</taxon>
        <taxon>Dikarya</taxon>
        <taxon>Ascomycota</taxon>
        <taxon>Saccharomycotina</taxon>
        <taxon>Pichiomycetes</taxon>
        <taxon>Debaryomycetaceae</taxon>
        <taxon>Spathaspora</taxon>
    </lineage>
</organism>
<evidence type="ECO:0000313" key="6">
    <source>
        <dbReference type="EMBL" id="KAG7663382.1"/>
    </source>
</evidence>
<evidence type="ECO:0000256" key="1">
    <source>
        <dbReference type="ARBA" id="ARBA00004123"/>
    </source>
</evidence>
<gene>
    <name evidence="6" type="ORF">J8A68_003130</name>
</gene>
<keyword evidence="5" id="KW-0819">tRNA processing</keyword>
<comment type="function">
    <text evidence="5">Required for the formation of N(7)-methylguanine at position 46 (m7G46) in tRNA. In the complex, it is required to stabilize and induce conformational changes of the catalytic subunit.</text>
</comment>
<accession>A0A8J5QPL8</accession>
<evidence type="ECO:0000256" key="4">
    <source>
        <dbReference type="ARBA" id="ARBA00023242"/>
    </source>
</evidence>
<protein>
    <submittedName>
        <fullName evidence="6">TRM82</fullName>
    </submittedName>
</protein>
<evidence type="ECO:0000313" key="7">
    <source>
        <dbReference type="Proteomes" id="UP000694255"/>
    </source>
</evidence>
<dbReference type="GO" id="GO:0005829">
    <property type="term" value="C:cytosol"/>
    <property type="evidence" value="ECO:0007669"/>
    <property type="project" value="TreeGrafter"/>
</dbReference>
<sequence length="408" mass="46979">MKHPYQILATNKAGTHLFASVKNVLQVFDLSTGHKIGEWIDSIPTDQVTHQNSQVKISKKKGEPIFSQPIYNYIRALRLSYDEKYIIGTTDSDKSVFIISIDFTNETNCLTLMKRQPFPKRPCSISIDDKNANVVVADKFGDVYVIPIDNNEPIAQKELEPVLGHVSMLSDVLMTKYNNKQFIITADRDEHIRVSNYPKSYVIKDWLFGHEEFVSELYIDQNDDPSVLYSGGGDDFVCLWKWYDNKLLTKVDLRSLIEEYLHDGHLPPERFLTDDSKKEISVAKLLTVKTERNHLLIVLVENTRCLLTFTISEDYTVVQHKQTIAVENSIIDICVDPTNKKIIASLDTENQDELLQILSFDDQDQLAVDSQYQKQIIEIANANPCDVENRSEFHQLYYINSLRKRSEH</sequence>
<comment type="caution">
    <text evidence="6">The sequence shown here is derived from an EMBL/GenBank/DDBJ whole genome shotgun (WGS) entry which is preliminary data.</text>
</comment>
<comment type="subcellular location">
    <subcellularLocation>
        <location evidence="1 5">Nucleus</location>
    </subcellularLocation>
</comment>
<dbReference type="InterPro" id="IPR001680">
    <property type="entry name" value="WD40_rpt"/>
</dbReference>
<dbReference type="RefSeq" id="XP_049263614.1">
    <property type="nucleotide sequence ID" value="XM_049406953.1"/>
</dbReference>
<dbReference type="AlphaFoldDB" id="A0A8J5QPL8"/>